<accession>A0ABP7A2C1</accession>
<reference evidence="2" key="1">
    <citation type="journal article" date="2019" name="Int. J. Syst. Evol. Microbiol.">
        <title>The Global Catalogue of Microorganisms (GCM) 10K type strain sequencing project: providing services to taxonomists for standard genome sequencing and annotation.</title>
        <authorList>
            <consortium name="The Broad Institute Genomics Platform"/>
            <consortium name="The Broad Institute Genome Sequencing Center for Infectious Disease"/>
            <person name="Wu L."/>
            <person name="Ma J."/>
        </authorList>
    </citation>
    <scope>NUCLEOTIDE SEQUENCE [LARGE SCALE GENOMIC DNA]</scope>
    <source>
        <strain evidence="2">JCM 16902</strain>
    </source>
</reference>
<keyword evidence="2" id="KW-1185">Reference proteome</keyword>
<evidence type="ECO:0000313" key="1">
    <source>
        <dbReference type="EMBL" id="GAA3623572.1"/>
    </source>
</evidence>
<protein>
    <submittedName>
        <fullName evidence="1">Uncharacterized protein</fullName>
    </submittedName>
</protein>
<comment type="caution">
    <text evidence="1">The sequence shown here is derived from an EMBL/GenBank/DDBJ whole genome shotgun (WGS) entry which is preliminary data.</text>
</comment>
<sequence length="59" mass="6954">MPTTGADLKADPRQMVEKYFDAFLYTANWGTRQLILRFPKKLLSLETTEQYCYFDDIKA</sequence>
<name>A0ABP7A2C1_9ACTN</name>
<organism evidence="1 2">
    <name type="scientific">Kineosporia mesophila</name>
    <dbReference type="NCBI Taxonomy" id="566012"/>
    <lineage>
        <taxon>Bacteria</taxon>
        <taxon>Bacillati</taxon>
        <taxon>Actinomycetota</taxon>
        <taxon>Actinomycetes</taxon>
        <taxon>Kineosporiales</taxon>
        <taxon>Kineosporiaceae</taxon>
        <taxon>Kineosporia</taxon>
    </lineage>
</organism>
<dbReference type="RefSeq" id="WP_231481361.1">
    <property type="nucleotide sequence ID" value="NZ_BAAAZO010000009.1"/>
</dbReference>
<dbReference type="Proteomes" id="UP001501074">
    <property type="component" value="Unassembled WGS sequence"/>
</dbReference>
<evidence type="ECO:0000313" key="2">
    <source>
        <dbReference type="Proteomes" id="UP001501074"/>
    </source>
</evidence>
<dbReference type="EMBL" id="BAAAZO010000009">
    <property type="protein sequence ID" value="GAA3623572.1"/>
    <property type="molecule type" value="Genomic_DNA"/>
</dbReference>
<gene>
    <name evidence="1" type="ORF">GCM10022223_45720</name>
</gene>
<proteinExistence type="predicted"/>